<sequence>MSERWTTDDVWALAPDASSRRAATKIARPTSWPRLGWRAAEPGTDAPGGAAAVWGECKGSGAKPYQAAAHLVGPGAPAYRCSCPSRKFPCKHVLALLSLWAEGEAAEDAGPDWLDEWLAKRTAKAAAPTTPKKAGPPADPEAAARRARQREERVAEGLTEFQTWLTDQIGTGLVDSRRRGYQKWDTVAARLVDAQAGRLAERVRALSGVITAADWPDRLLTEYALLHLLCVGYRRRDELPAGLGAAVRARVGLPLPDPDETVRDHWYVLGRHDFDAGQRVRGRRIWLRGRDTGRTAALLSFAHGGRALDTPARVGTLLDADLALHPAENRAVVAARHAEQRVGAPPGGSVADALDDVSRALADDPWRDVWPVVLADAVVAHDDGWWIVDPSGDALPLLVDDAGWKLFSISGGRGLTAAGEWTPDGLRPLTVWDARGRAVPVA</sequence>
<proteinExistence type="predicted"/>
<dbReference type="RefSeq" id="WP_248592592.1">
    <property type="nucleotide sequence ID" value="NZ_BAABEB010000012.1"/>
</dbReference>
<keyword evidence="5" id="KW-1185">Reference proteome</keyword>
<reference evidence="4 5" key="1">
    <citation type="submission" date="2020-04" db="EMBL/GenBank/DDBJ databases">
        <title>Thermobifida alba genome sequencing and assembly.</title>
        <authorList>
            <person name="Luzics S."/>
            <person name="Horvath B."/>
            <person name="Nagy I."/>
            <person name="Toth A."/>
            <person name="Nagy I."/>
            <person name="Kukolya J."/>
        </authorList>
    </citation>
    <scope>NUCLEOTIDE SEQUENCE [LARGE SCALE GENOMIC DNA]</scope>
    <source>
        <strain evidence="4 5">DSM 43795</strain>
    </source>
</reference>
<name>A0ABY4KY34_THEAE</name>
<feature type="compositionally biased region" description="Low complexity" evidence="2">
    <location>
        <begin position="124"/>
        <end position="136"/>
    </location>
</feature>
<dbReference type="EMBL" id="CP051627">
    <property type="protein sequence ID" value="UPT20336.1"/>
    <property type="molecule type" value="Genomic_DNA"/>
</dbReference>
<gene>
    <name evidence="4" type="ORF">FOF52_04620</name>
</gene>
<feature type="domain" description="SWIM-type" evidence="3">
    <location>
        <begin position="65"/>
        <end position="101"/>
    </location>
</feature>
<keyword evidence="1" id="KW-0479">Metal-binding</keyword>
<evidence type="ECO:0000256" key="2">
    <source>
        <dbReference type="SAM" id="MobiDB-lite"/>
    </source>
</evidence>
<accession>A0ABY4KY34</accession>
<dbReference type="PROSITE" id="PS50966">
    <property type="entry name" value="ZF_SWIM"/>
    <property type="match status" value="1"/>
</dbReference>
<keyword evidence="1" id="KW-0862">Zinc</keyword>
<dbReference type="Pfam" id="PF04434">
    <property type="entry name" value="SWIM"/>
    <property type="match status" value="1"/>
</dbReference>
<evidence type="ECO:0000313" key="4">
    <source>
        <dbReference type="EMBL" id="UPT20336.1"/>
    </source>
</evidence>
<dbReference type="Proteomes" id="UP000832041">
    <property type="component" value="Chromosome"/>
</dbReference>
<protein>
    <submittedName>
        <fullName evidence="4">SWIM zinc finger family protein</fullName>
    </submittedName>
</protein>
<dbReference type="InterPro" id="IPR007527">
    <property type="entry name" value="Znf_SWIM"/>
</dbReference>
<evidence type="ECO:0000259" key="3">
    <source>
        <dbReference type="PROSITE" id="PS50966"/>
    </source>
</evidence>
<keyword evidence="1" id="KW-0863">Zinc-finger</keyword>
<evidence type="ECO:0000313" key="5">
    <source>
        <dbReference type="Proteomes" id="UP000832041"/>
    </source>
</evidence>
<organism evidence="4 5">
    <name type="scientific">Thermobifida alba</name>
    <name type="common">Thermomonospora alba</name>
    <dbReference type="NCBI Taxonomy" id="53522"/>
    <lineage>
        <taxon>Bacteria</taxon>
        <taxon>Bacillati</taxon>
        <taxon>Actinomycetota</taxon>
        <taxon>Actinomycetes</taxon>
        <taxon>Streptosporangiales</taxon>
        <taxon>Nocardiopsidaceae</taxon>
        <taxon>Thermobifida</taxon>
    </lineage>
</organism>
<feature type="region of interest" description="Disordered" evidence="2">
    <location>
        <begin position="124"/>
        <end position="151"/>
    </location>
</feature>
<evidence type="ECO:0000256" key="1">
    <source>
        <dbReference type="PROSITE-ProRule" id="PRU00325"/>
    </source>
</evidence>